<feature type="chain" id="PRO_5046154327" evidence="1">
    <location>
        <begin position="23"/>
        <end position="181"/>
    </location>
</feature>
<evidence type="ECO:0000313" key="2">
    <source>
        <dbReference type="EMBL" id="MCZ4223268.1"/>
    </source>
</evidence>
<dbReference type="Proteomes" id="UP001144341">
    <property type="component" value="Unassembled WGS sequence"/>
</dbReference>
<evidence type="ECO:0000313" key="3">
    <source>
        <dbReference type="Proteomes" id="UP001144341"/>
    </source>
</evidence>
<feature type="signal peptide" evidence="1">
    <location>
        <begin position="1"/>
        <end position="22"/>
    </location>
</feature>
<comment type="caution">
    <text evidence="2">The sequence shown here is derived from an EMBL/GenBank/DDBJ whole genome shotgun (WGS) entry which is preliminary data.</text>
</comment>
<keyword evidence="3" id="KW-1185">Reference proteome</keyword>
<dbReference type="RefSeq" id="WP_269415066.1">
    <property type="nucleotide sequence ID" value="NZ_JAPWGL010000002.1"/>
</dbReference>
<dbReference type="EMBL" id="JAPWGL010000002">
    <property type="protein sequence ID" value="MCZ4223268.1"/>
    <property type="molecule type" value="Genomic_DNA"/>
</dbReference>
<name>A0ABT4KWF0_9SPHI</name>
<accession>A0ABT4KWF0</accession>
<sequence>MKNNLIKLSLLLILFTAMLSCKKPFSTPAPKASDSFLPMQVGNLWYSNNQNYTEIKDSVVIGGKLYYQFYSLVGGDAIGISYLRIDETGKLIASDPKYPDLRVILADFGAKVGDKFFTTGQGNDTDKEVTVTEKTDTKMSFSYDAIYHPNLKGHPYLVSYIKGQGFPGTWTRLRINGIVLR</sequence>
<protein>
    <submittedName>
        <fullName evidence="2">Uncharacterized protein</fullName>
    </submittedName>
</protein>
<keyword evidence="1" id="KW-0732">Signal</keyword>
<gene>
    <name evidence="2" type="ORF">O0931_08145</name>
</gene>
<reference evidence="2" key="1">
    <citation type="submission" date="2022-12" db="EMBL/GenBank/DDBJ databases">
        <title>Genome sequence of SJ11.</title>
        <authorList>
            <person name="Woo H."/>
        </authorList>
    </citation>
    <scope>NUCLEOTIDE SEQUENCE</scope>
    <source>
        <strain evidence="2">SJ11</strain>
    </source>
</reference>
<organism evidence="2 3">
    <name type="scientific">Pedobacter rhodius</name>
    <dbReference type="NCBI Taxonomy" id="3004098"/>
    <lineage>
        <taxon>Bacteria</taxon>
        <taxon>Pseudomonadati</taxon>
        <taxon>Bacteroidota</taxon>
        <taxon>Sphingobacteriia</taxon>
        <taxon>Sphingobacteriales</taxon>
        <taxon>Sphingobacteriaceae</taxon>
        <taxon>Pedobacter</taxon>
    </lineage>
</organism>
<proteinExistence type="predicted"/>
<evidence type="ECO:0000256" key="1">
    <source>
        <dbReference type="SAM" id="SignalP"/>
    </source>
</evidence>
<dbReference type="PROSITE" id="PS51257">
    <property type="entry name" value="PROKAR_LIPOPROTEIN"/>
    <property type="match status" value="1"/>
</dbReference>